<dbReference type="Proteomes" id="UP000499080">
    <property type="component" value="Unassembled WGS sequence"/>
</dbReference>
<dbReference type="EMBL" id="BGPR01152136">
    <property type="protein sequence ID" value="GBL62208.1"/>
    <property type="molecule type" value="Genomic_DNA"/>
</dbReference>
<dbReference type="EMBL" id="BGPR01152129">
    <property type="protein sequence ID" value="GBL62183.1"/>
    <property type="molecule type" value="Genomic_DNA"/>
</dbReference>
<gene>
    <name evidence="2" type="ORF">AVEN_156238_1</name>
    <name evidence="3" type="ORF">AVEN_199476_1</name>
    <name evidence="1" type="ORF">AVEN_58600_1</name>
</gene>
<protein>
    <submittedName>
        <fullName evidence="1">Uncharacterized protein</fullName>
    </submittedName>
</protein>
<keyword evidence="4" id="KW-1185">Reference proteome</keyword>
<evidence type="ECO:0000313" key="3">
    <source>
        <dbReference type="EMBL" id="GBL62208.1"/>
    </source>
</evidence>
<comment type="caution">
    <text evidence="1">The sequence shown here is derived from an EMBL/GenBank/DDBJ whole genome shotgun (WGS) entry which is preliminary data.</text>
</comment>
<dbReference type="EMBL" id="BGPR01152114">
    <property type="protein sequence ID" value="GBL62110.1"/>
    <property type="molecule type" value="Genomic_DNA"/>
</dbReference>
<organism evidence="1 4">
    <name type="scientific">Araneus ventricosus</name>
    <name type="common">Orbweaver spider</name>
    <name type="synonym">Epeira ventricosa</name>
    <dbReference type="NCBI Taxonomy" id="182803"/>
    <lineage>
        <taxon>Eukaryota</taxon>
        <taxon>Metazoa</taxon>
        <taxon>Ecdysozoa</taxon>
        <taxon>Arthropoda</taxon>
        <taxon>Chelicerata</taxon>
        <taxon>Arachnida</taxon>
        <taxon>Araneae</taxon>
        <taxon>Araneomorphae</taxon>
        <taxon>Entelegynae</taxon>
        <taxon>Araneoidea</taxon>
        <taxon>Araneidae</taxon>
        <taxon>Araneus</taxon>
    </lineage>
</organism>
<name>A0A4Y1ZQK3_ARAVE</name>
<evidence type="ECO:0000313" key="2">
    <source>
        <dbReference type="EMBL" id="GBL62183.1"/>
    </source>
</evidence>
<evidence type="ECO:0000313" key="1">
    <source>
        <dbReference type="EMBL" id="GBL62110.1"/>
    </source>
</evidence>
<accession>A0A4Y1ZQK3</accession>
<dbReference type="AlphaFoldDB" id="A0A4Y1ZQK3"/>
<evidence type="ECO:0000313" key="4">
    <source>
        <dbReference type="Proteomes" id="UP000499080"/>
    </source>
</evidence>
<proteinExistence type="predicted"/>
<reference evidence="1 4" key="1">
    <citation type="journal article" date="2019" name="Sci. Rep.">
        <title>Orb-weaving spider Araneus ventricosus genome elucidates the spidroin gene catalogue.</title>
        <authorList>
            <person name="Kono N."/>
            <person name="Nakamura H."/>
            <person name="Ohtoshi R."/>
            <person name="Moran D.A.P."/>
            <person name="Shinohara A."/>
            <person name="Yoshida Y."/>
            <person name="Fujiwara M."/>
            <person name="Mori M."/>
            <person name="Tomita M."/>
            <person name="Arakawa K."/>
        </authorList>
    </citation>
    <scope>NUCLEOTIDE SEQUENCE [LARGE SCALE GENOMIC DNA]</scope>
</reference>
<sequence length="108" mass="12868">MSRFEEICGLLLDGTRSLEPWSDDEDETWIKVRYFSRAEVPNLWYAYPQGYARDQLEVCESHLVNGGEKLKNILEFRFLKFVCKMKVKIVRIRKSIHEIKDSKKKINI</sequence>